<keyword evidence="1" id="KW-1133">Transmembrane helix</keyword>
<reference evidence="2 3" key="1">
    <citation type="journal article" date="2016" name="Nat. Commun.">
        <title>Thousands of microbial genomes shed light on interconnected biogeochemical processes in an aquifer system.</title>
        <authorList>
            <person name="Anantharaman K."/>
            <person name="Brown C.T."/>
            <person name="Hug L.A."/>
            <person name="Sharon I."/>
            <person name="Castelle C.J."/>
            <person name="Probst A.J."/>
            <person name="Thomas B.C."/>
            <person name="Singh A."/>
            <person name="Wilkins M.J."/>
            <person name="Karaoz U."/>
            <person name="Brodie E.L."/>
            <person name="Williams K.H."/>
            <person name="Hubbard S.S."/>
            <person name="Banfield J.F."/>
        </authorList>
    </citation>
    <scope>NUCLEOTIDE SEQUENCE [LARGE SCALE GENOMIC DNA]</scope>
</reference>
<gene>
    <name evidence="2" type="ORF">A3G53_03005</name>
</gene>
<keyword evidence="1" id="KW-0812">Transmembrane</keyword>
<protein>
    <submittedName>
        <fullName evidence="2">Uncharacterized protein</fullName>
    </submittedName>
</protein>
<dbReference type="Proteomes" id="UP000178645">
    <property type="component" value="Unassembled WGS sequence"/>
</dbReference>
<sequence>MNKSVISFIVVIIVLAAAGFLILKSPVSVPAPNSVVPDVKQNVENYLRTNISTLSPVKAVLGGTWYVVSTTVDLEKNSGTVVYEDGHIQEIKNFFYTTDAKGEVISLTIE</sequence>
<feature type="transmembrane region" description="Helical" evidence="1">
    <location>
        <begin position="6"/>
        <end position="23"/>
    </location>
</feature>
<dbReference type="AlphaFoldDB" id="A0A1F6Y7M0"/>
<dbReference type="EMBL" id="MFVU01000008">
    <property type="protein sequence ID" value="OGJ02335.1"/>
    <property type="molecule type" value="Genomic_DNA"/>
</dbReference>
<keyword evidence="1" id="KW-0472">Membrane</keyword>
<name>A0A1F6Y7M0_9BACT</name>
<evidence type="ECO:0000256" key="1">
    <source>
        <dbReference type="SAM" id="Phobius"/>
    </source>
</evidence>
<organism evidence="2 3">
    <name type="scientific">Candidatus Nomurabacteria bacterium RIFCSPLOWO2_12_FULL_44_11</name>
    <dbReference type="NCBI Taxonomy" id="1801796"/>
    <lineage>
        <taxon>Bacteria</taxon>
        <taxon>Candidatus Nomuraibacteriota</taxon>
    </lineage>
</organism>
<comment type="caution">
    <text evidence="2">The sequence shown here is derived from an EMBL/GenBank/DDBJ whole genome shotgun (WGS) entry which is preliminary data.</text>
</comment>
<evidence type="ECO:0000313" key="2">
    <source>
        <dbReference type="EMBL" id="OGJ02335.1"/>
    </source>
</evidence>
<accession>A0A1F6Y7M0</accession>
<evidence type="ECO:0000313" key="3">
    <source>
        <dbReference type="Proteomes" id="UP000178645"/>
    </source>
</evidence>
<proteinExistence type="predicted"/>